<evidence type="ECO:0000313" key="3">
    <source>
        <dbReference type="EMBL" id="QPC64259.1"/>
    </source>
</evidence>
<accession>A0A2T4H3Q6</accession>
<dbReference type="Proteomes" id="UP000663297">
    <property type="component" value="Chromosome 3"/>
</dbReference>
<dbReference type="AlphaFoldDB" id="A0A2T4H3Q6"/>
<feature type="compositionally biased region" description="Pro residues" evidence="1">
    <location>
        <begin position="1"/>
        <end position="17"/>
    </location>
</feature>
<keyword evidence="4" id="KW-1185">Reference proteome</keyword>
<proteinExistence type="predicted"/>
<dbReference type="OrthoDB" id="5101662at2759"/>
<evidence type="ECO:0000313" key="4">
    <source>
        <dbReference type="Proteomes" id="UP000241587"/>
    </source>
</evidence>
<dbReference type="Proteomes" id="UP000241587">
    <property type="component" value="Unassembled WGS sequence"/>
</dbReference>
<organism evidence="2 4">
    <name type="scientific">Fusarium culmorum</name>
    <dbReference type="NCBI Taxonomy" id="5516"/>
    <lineage>
        <taxon>Eukaryota</taxon>
        <taxon>Fungi</taxon>
        <taxon>Dikarya</taxon>
        <taxon>Ascomycota</taxon>
        <taxon>Pezizomycotina</taxon>
        <taxon>Sordariomycetes</taxon>
        <taxon>Hypocreomycetidae</taxon>
        <taxon>Hypocreales</taxon>
        <taxon>Nectriaceae</taxon>
        <taxon>Fusarium</taxon>
    </lineage>
</organism>
<sequence>MTSRGPKPPILLPPPDPTLKSRPVPQEHHFLIRSFGDGGLPDAQQNFLSIEELKKQQADAGPIGNRWRVEVDAKRLYELLMEDEDTDLSEDGLITGEKTWGPTIVVTAYSDKASKDLDQAITNLVETIRRYFLRCPQTAPFARESVKRLELKVLEDKELLENASDDRVREEFNAYVRTLRLFPADLRWEKDAQRWHKDNLNRPSAPLRYGYCILLDDETIGNLAGINFPEDLNSDKRLLKDISVKLVDRGWRYPEEADNRYGHDPAVAEVYRGTDMCPLLDLPLICADYHNWQHLDDMFPLREYESL</sequence>
<protein>
    <submittedName>
        <fullName evidence="2">Uncharacterized protein</fullName>
    </submittedName>
</protein>
<reference evidence="3" key="2">
    <citation type="submission" date="2020-11" db="EMBL/GenBank/DDBJ databases">
        <title>The chromosome-scale genome resource for two endophytic Fusarium species: F. culmorum and F. pseudograminearum.</title>
        <authorList>
            <person name="Yuan Z."/>
        </authorList>
    </citation>
    <scope>NUCLEOTIDE SEQUENCE</scope>
    <source>
        <strain evidence="3">Class2-1B</strain>
    </source>
</reference>
<name>A0A2T4H3Q6_FUSCU</name>
<feature type="region of interest" description="Disordered" evidence="1">
    <location>
        <begin position="1"/>
        <end position="23"/>
    </location>
</feature>
<evidence type="ECO:0000256" key="1">
    <source>
        <dbReference type="SAM" id="MobiDB-lite"/>
    </source>
</evidence>
<dbReference type="EMBL" id="CP064749">
    <property type="protein sequence ID" value="QPC64259.1"/>
    <property type="molecule type" value="Genomic_DNA"/>
</dbReference>
<dbReference type="EMBL" id="PVEM01000003">
    <property type="protein sequence ID" value="PTD10444.1"/>
    <property type="molecule type" value="Genomic_DNA"/>
</dbReference>
<gene>
    <name evidence="2" type="ORF">FCULG_00007468</name>
    <name evidence="3" type="ORF">HYE67_006490</name>
</gene>
<reference evidence="2 4" key="1">
    <citation type="submission" date="2018-02" db="EMBL/GenBank/DDBJ databases">
        <title>Fusarium culmorum secondary metabolites in fungal-bacterial-plant interactions.</title>
        <authorList>
            <person name="Schmidt R."/>
        </authorList>
    </citation>
    <scope>NUCLEOTIDE SEQUENCE [LARGE SCALE GENOMIC DNA]</scope>
    <source>
        <strain evidence="2 4">PV</strain>
    </source>
</reference>
<dbReference type="OMA" id="PLICADY"/>
<evidence type="ECO:0000313" key="2">
    <source>
        <dbReference type="EMBL" id="PTD10444.1"/>
    </source>
</evidence>